<comment type="caution">
    <text evidence="1">The sequence shown here is derived from an EMBL/GenBank/DDBJ whole genome shotgun (WGS) entry which is preliminary data.</text>
</comment>
<protein>
    <recommendedName>
        <fullName evidence="3">HTH psq-type domain-containing protein</fullName>
    </recommendedName>
</protein>
<gene>
    <name evidence="1" type="ORF">QNM18_00485</name>
</gene>
<evidence type="ECO:0008006" key="3">
    <source>
        <dbReference type="Google" id="ProtNLM"/>
    </source>
</evidence>
<sequence>MIQLRNIKLREEFKQGASVQDLVRRYKLTRQKINLIVTSEANGAPILVGDAHKQMELKLQVCAQPSLLGAGAVFFDSYLNEFSSDSRRSARNRTMVTLLARSVQVS</sequence>
<accession>A0ABT7EE44</accession>
<proteinExistence type="predicted"/>
<evidence type="ECO:0000313" key="1">
    <source>
        <dbReference type="EMBL" id="MDK2593540.1"/>
    </source>
</evidence>
<evidence type="ECO:0000313" key="2">
    <source>
        <dbReference type="Proteomes" id="UP001231915"/>
    </source>
</evidence>
<name>A0ABT7EE44_9GAMM</name>
<dbReference type="EMBL" id="JASJUT010000001">
    <property type="protein sequence ID" value="MDK2593540.1"/>
    <property type="molecule type" value="Genomic_DNA"/>
</dbReference>
<keyword evidence="2" id="KW-1185">Reference proteome</keyword>
<organism evidence="1 2">
    <name type="scientific">Pseudoalteromonas obscura</name>
    <dbReference type="NCBI Taxonomy" id="3048491"/>
    <lineage>
        <taxon>Bacteria</taxon>
        <taxon>Pseudomonadati</taxon>
        <taxon>Pseudomonadota</taxon>
        <taxon>Gammaproteobacteria</taxon>
        <taxon>Alteromonadales</taxon>
        <taxon>Pseudoalteromonadaceae</taxon>
        <taxon>Pseudoalteromonas</taxon>
    </lineage>
</organism>
<reference evidence="1 2" key="1">
    <citation type="submission" date="2023-05" db="EMBL/GenBank/DDBJ databases">
        <title>Pseudoalteromonas ardens sp. nov., Pseudoalteromonas obscura sp. nov., and Pseudoalteromonas umbrosa sp. nov., isolated from the coral Montipora capitata.</title>
        <authorList>
            <person name="Thomas E.M."/>
            <person name="Smith E.M."/>
            <person name="Papke E."/>
            <person name="Shlafstein M.D."/>
            <person name="Oline D.K."/>
            <person name="Videau P."/>
            <person name="Saw J.H."/>
            <person name="Strangman W.K."/>
            <person name="Ushijima B."/>
        </authorList>
    </citation>
    <scope>NUCLEOTIDE SEQUENCE [LARGE SCALE GENOMIC DNA]</scope>
    <source>
        <strain evidence="1 2">P94</strain>
    </source>
</reference>
<dbReference type="RefSeq" id="WP_284135993.1">
    <property type="nucleotide sequence ID" value="NZ_JASJUT010000001.1"/>
</dbReference>
<dbReference type="Proteomes" id="UP001231915">
    <property type="component" value="Unassembled WGS sequence"/>
</dbReference>